<feature type="compositionally biased region" description="Acidic residues" evidence="10">
    <location>
        <begin position="417"/>
        <end position="427"/>
    </location>
</feature>
<dbReference type="PANTHER" id="PTHR24399">
    <property type="entry name" value="ZINC FINGER AND BTB DOMAIN-CONTAINING"/>
    <property type="match status" value="1"/>
</dbReference>
<evidence type="ECO:0000256" key="5">
    <source>
        <dbReference type="ARBA" id="ARBA00022833"/>
    </source>
</evidence>
<feature type="domain" description="C2H2-type" evidence="11">
    <location>
        <begin position="577"/>
        <end position="599"/>
    </location>
</feature>
<feature type="region of interest" description="Disordered" evidence="10">
    <location>
        <begin position="341"/>
        <end position="462"/>
    </location>
</feature>
<evidence type="ECO:0000256" key="2">
    <source>
        <dbReference type="ARBA" id="ARBA00022723"/>
    </source>
</evidence>
<dbReference type="OrthoDB" id="5803930at2759"/>
<reference evidence="12 13" key="1">
    <citation type="journal article" date="2017" name="Nat. Ecol. Evol.">
        <title>Scallop genome provides insights into evolution of bilaterian karyotype and development.</title>
        <authorList>
            <person name="Wang S."/>
            <person name="Zhang J."/>
            <person name="Jiao W."/>
            <person name="Li J."/>
            <person name="Xun X."/>
            <person name="Sun Y."/>
            <person name="Guo X."/>
            <person name="Huan P."/>
            <person name="Dong B."/>
            <person name="Zhang L."/>
            <person name="Hu X."/>
            <person name="Sun X."/>
            <person name="Wang J."/>
            <person name="Zhao C."/>
            <person name="Wang Y."/>
            <person name="Wang D."/>
            <person name="Huang X."/>
            <person name="Wang R."/>
            <person name="Lv J."/>
            <person name="Li Y."/>
            <person name="Zhang Z."/>
            <person name="Liu B."/>
            <person name="Lu W."/>
            <person name="Hui Y."/>
            <person name="Liang J."/>
            <person name="Zhou Z."/>
            <person name="Hou R."/>
            <person name="Li X."/>
            <person name="Liu Y."/>
            <person name="Li H."/>
            <person name="Ning X."/>
            <person name="Lin Y."/>
            <person name="Zhao L."/>
            <person name="Xing Q."/>
            <person name="Dou J."/>
            <person name="Li Y."/>
            <person name="Mao J."/>
            <person name="Guo H."/>
            <person name="Dou H."/>
            <person name="Li T."/>
            <person name="Mu C."/>
            <person name="Jiang W."/>
            <person name="Fu Q."/>
            <person name="Fu X."/>
            <person name="Miao Y."/>
            <person name="Liu J."/>
            <person name="Yu Q."/>
            <person name="Li R."/>
            <person name="Liao H."/>
            <person name="Li X."/>
            <person name="Kong Y."/>
            <person name="Jiang Z."/>
            <person name="Chourrout D."/>
            <person name="Li R."/>
            <person name="Bao Z."/>
        </authorList>
    </citation>
    <scope>NUCLEOTIDE SEQUENCE [LARGE SCALE GENOMIC DNA]</scope>
    <source>
        <strain evidence="12 13">PY_sf001</strain>
    </source>
</reference>
<evidence type="ECO:0000256" key="7">
    <source>
        <dbReference type="ARBA" id="ARBA00023163"/>
    </source>
</evidence>
<gene>
    <name evidence="12" type="ORF">KP79_PYT12857</name>
</gene>
<dbReference type="PANTHER" id="PTHR24399:SF54">
    <property type="entry name" value="GASTRULA ZINC FINGER PROTEIN XLCGF26.1-LIKE-RELATED"/>
    <property type="match status" value="1"/>
</dbReference>
<accession>A0A210QW05</accession>
<evidence type="ECO:0000256" key="10">
    <source>
        <dbReference type="SAM" id="MobiDB-lite"/>
    </source>
</evidence>
<dbReference type="GO" id="GO:0001817">
    <property type="term" value="P:regulation of cytokine production"/>
    <property type="evidence" value="ECO:0007669"/>
    <property type="project" value="TreeGrafter"/>
</dbReference>
<dbReference type="GO" id="GO:0001227">
    <property type="term" value="F:DNA-binding transcription repressor activity, RNA polymerase II-specific"/>
    <property type="evidence" value="ECO:0007669"/>
    <property type="project" value="TreeGrafter"/>
</dbReference>
<dbReference type="FunFam" id="3.30.160.60:FF:000060">
    <property type="entry name" value="zinc finger protein 436"/>
    <property type="match status" value="1"/>
</dbReference>
<dbReference type="InterPro" id="IPR013087">
    <property type="entry name" value="Znf_C2H2_type"/>
</dbReference>
<feature type="compositionally biased region" description="Basic and acidic residues" evidence="10">
    <location>
        <begin position="428"/>
        <end position="443"/>
    </location>
</feature>
<feature type="domain" description="C2H2-type" evidence="11">
    <location>
        <begin position="703"/>
        <end position="730"/>
    </location>
</feature>
<feature type="region of interest" description="Disordered" evidence="10">
    <location>
        <begin position="241"/>
        <end position="294"/>
    </location>
</feature>
<dbReference type="SMART" id="SM00355">
    <property type="entry name" value="ZnF_C2H2"/>
    <property type="match status" value="9"/>
</dbReference>
<feature type="region of interest" description="Disordered" evidence="10">
    <location>
        <begin position="487"/>
        <end position="516"/>
    </location>
</feature>
<feature type="domain" description="C2H2-type" evidence="11">
    <location>
        <begin position="730"/>
        <end position="757"/>
    </location>
</feature>
<keyword evidence="5" id="KW-0862">Zinc</keyword>
<evidence type="ECO:0000259" key="11">
    <source>
        <dbReference type="PROSITE" id="PS50157"/>
    </source>
</evidence>
<dbReference type="SUPFAM" id="SSF57667">
    <property type="entry name" value="beta-beta-alpha zinc fingers"/>
    <property type="match status" value="5"/>
</dbReference>
<comment type="subcellular location">
    <subcellularLocation>
        <location evidence="1">Nucleus</location>
    </subcellularLocation>
</comment>
<feature type="domain" description="C2H2-type" evidence="11">
    <location>
        <begin position="758"/>
        <end position="786"/>
    </location>
</feature>
<feature type="domain" description="C2H2-type" evidence="11">
    <location>
        <begin position="675"/>
        <end position="702"/>
    </location>
</feature>
<dbReference type="AlphaFoldDB" id="A0A210QW05"/>
<dbReference type="PROSITE" id="PS00028">
    <property type="entry name" value="ZINC_FINGER_C2H2_1"/>
    <property type="match status" value="8"/>
</dbReference>
<dbReference type="PROSITE" id="PS50157">
    <property type="entry name" value="ZINC_FINGER_C2H2_2"/>
    <property type="match status" value="8"/>
</dbReference>
<feature type="compositionally biased region" description="Basic and acidic residues" evidence="10">
    <location>
        <begin position="360"/>
        <end position="370"/>
    </location>
</feature>
<comment type="caution">
    <text evidence="12">The sequence shown here is derived from an EMBL/GenBank/DDBJ whole genome shotgun (WGS) entry which is preliminary data.</text>
</comment>
<proteinExistence type="predicted"/>
<feature type="compositionally biased region" description="Basic and acidic residues" evidence="10">
    <location>
        <begin position="405"/>
        <end position="416"/>
    </location>
</feature>
<evidence type="ECO:0000256" key="4">
    <source>
        <dbReference type="ARBA" id="ARBA00022771"/>
    </source>
</evidence>
<dbReference type="GO" id="GO:0005654">
    <property type="term" value="C:nucleoplasm"/>
    <property type="evidence" value="ECO:0007669"/>
    <property type="project" value="TreeGrafter"/>
</dbReference>
<feature type="domain" description="C2H2-type" evidence="11">
    <location>
        <begin position="549"/>
        <end position="577"/>
    </location>
</feature>
<dbReference type="FunFam" id="3.30.160.60:FF:000110">
    <property type="entry name" value="Zinc finger protein-like"/>
    <property type="match status" value="1"/>
</dbReference>
<feature type="compositionally biased region" description="Polar residues" evidence="10">
    <location>
        <begin position="341"/>
        <end position="358"/>
    </location>
</feature>
<sequence length="806" mass="91305">MVIFSRVTGAVSSDFVAKFPQHFNFIEMLESVCEETGTRIVNQGNSNFEIVGDWSQMTFVHSMLENTMAIYGAVAMVSSAYSPAKDLKISHNKRMMTPDTNINNPSVRDGHGGMSDQPDLRDRSYTSGNTADRYYDSRVGSYTGNNGDRFYDSRGSPYTPGTTGNRNFDNRGWYLYAGNMADRVHDPRGTSYMQTNSGDKFYDTRGGPYTPGYSGERHYDPRMGPYTQPNMMDRHFDNRERSYTPANIGDRQYDSNVGLPSANINEKNPMNVGDSLDLPSLGNSSAPTGGDIEGTIDRLETTANIAGDNLVHQGEATQSSHGLPGKELVTNLDLLSQISGVQEGSASQRMTTPTQVTGQKDGEMEVKIKDEQDESVTVTKKSLETPENSRDKRTSESVSEPISESPHEASDEQKQDDGDEPDDDVNEEATKSDHGDADYHLDSDTEQSEEVENFDSEVSEESIVSVKVKKRKYRKRRVERPPKRYTKMKKMKKNMLKQETSMEGKRKRGRPRKNTGPDTNIKCPECEFIAKDRKSLYAHNRRAHLNVATNCNICGKLYPSLFDMKRHRILIHNPPKYCCDICGKRYKVNTSLKLHVKSHEPGYVKPIYPCSSCDKSFANPSLLRTHSRRKHEPESEFDREVREVKHFCYICHKTFSSKAALQEHTKIIHMRIYDHQCDQCGKVFGYEKSLATHKLIHSSAKNFVCKICGKAFKQKSCMTIHQAIHMEKKFLCGHCGRGFTQRQSLRRHEIIHRGEKPYSCKLCGQAFNSISTIRRHVILVHKLQKDSSVWREDIVVDTELLASITT</sequence>
<name>A0A210QW05_MIZYE</name>
<keyword evidence="8" id="KW-0539">Nucleus</keyword>
<keyword evidence="3" id="KW-0677">Repeat</keyword>
<keyword evidence="6" id="KW-0805">Transcription regulation</keyword>
<feature type="region of interest" description="Disordered" evidence="10">
    <location>
        <begin position="94"/>
        <end position="140"/>
    </location>
</feature>
<dbReference type="Gene3D" id="3.30.160.60">
    <property type="entry name" value="Classic Zinc Finger"/>
    <property type="match status" value="6"/>
</dbReference>
<dbReference type="GO" id="GO:0002682">
    <property type="term" value="P:regulation of immune system process"/>
    <property type="evidence" value="ECO:0007669"/>
    <property type="project" value="TreeGrafter"/>
</dbReference>
<dbReference type="GO" id="GO:0000978">
    <property type="term" value="F:RNA polymerase II cis-regulatory region sequence-specific DNA binding"/>
    <property type="evidence" value="ECO:0007669"/>
    <property type="project" value="TreeGrafter"/>
</dbReference>
<keyword evidence="4 9" id="KW-0863">Zinc-finger</keyword>
<evidence type="ECO:0000256" key="6">
    <source>
        <dbReference type="ARBA" id="ARBA00023015"/>
    </source>
</evidence>
<dbReference type="Pfam" id="PF13912">
    <property type="entry name" value="zf-C2H2_6"/>
    <property type="match status" value="2"/>
</dbReference>
<protein>
    <submittedName>
        <fullName evidence="12">Zinc finger protein 569</fullName>
    </submittedName>
</protein>
<feature type="compositionally biased region" description="Basic and acidic residues" evidence="10">
    <location>
        <begin position="381"/>
        <end position="395"/>
    </location>
</feature>
<evidence type="ECO:0000256" key="1">
    <source>
        <dbReference type="ARBA" id="ARBA00004123"/>
    </source>
</evidence>
<feature type="domain" description="C2H2-type" evidence="11">
    <location>
        <begin position="646"/>
        <end position="669"/>
    </location>
</feature>
<dbReference type="GO" id="GO:0008270">
    <property type="term" value="F:zinc ion binding"/>
    <property type="evidence" value="ECO:0007669"/>
    <property type="project" value="UniProtKB-KW"/>
</dbReference>
<keyword evidence="2" id="KW-0479">Metal-binding</keyword>
<feature type="compositionally biased region" description="Acidic residues" evidence="10">
    <location>
        <begin position="444"/>
        <end position="460"/>
    </location>
</feature>
<evidence type="ECO:0000256" key="9">
    <source>
        <dbReference type="PROSITE-ProRule" id="PRU00042"/>
    </source>
</evidence>
<organism evidence="12 13">
    <name type="scientific">Mizuhopecten yessoensis</name>
    <name type="common">Japanese scallop</name>
    <name type="synonym">Patinopecten yessoensis</name>
    <dbReference type="NCBI Taxonomy" id="6573"/>
    <lineage>
        <taxon>Eukaryota</taxon>
        <taxon>Metazoa</taxon>
        <taxon>Spiralia</taxon>
        <taxon>Lophotrochozoa</taxon>
        <taxon>Mollusca</taxon>
        <taxon>Bivalvia</taxon>
        <taxon>Autobranchia</taxon>
        <taxon>Pteriomorphia</taxon>
        <taxon>Pectinida</taxon>
        <taxon>Pectinoidea</taxon>
        <taxon>Pectinidae</taxon>
        <taxon>Mizuhopecten</taxon>
    </lineage>
</organism>
<keyword evidence="7" id="KW-0804">Transcription</keyword>
<evidence type="ECO:0000256" key="3">
    <source>
        <dbReference type="ARBA" id="ARBA00022737"/>
    </source>
</evidence>
<feature type="domain" description="C2H2-type" evidence="11">
    <location>
        <begin position="608"/>
        <end position="636"/>
    </location>
</feature>
<dbReference type="InterPro" id="IPR036236">
    <property type="entry name" value="Znf_C2H2_sf"/>
</dbReference>
<evidence type="ECO:0000313" key="13">
    <source>
        <dbReference type="Proteomes" id="UP000242188"/>
    </source>
</evidence>
<dbReference type="Pfam" id="PF00096">
    <property type="entry name" value="zf-C2H2"/>
    <property type="match status" value="4"/>
</dbReference>
<evidence type="ECO:0000313" key="12">
    <source>
        <dbReference type="EMBL" id="OWF52866.1"/>
    </source>
</evidence>
<dbReference type="Proteomes" id="UP000242188">
    <property type="component" value="Unassembled WGS sequence"/>
</dbReference>
<dbReference type="EMBL" id="NEDP02001613">
    <property type="protein sequence ID" value="OWF52866.1"/>
    <property type="molecule type" value="Genomic_DNA"/>
</dbReference>
<evidence type="ECO:0000256" key="8">
    <source>
        <dbReference type="ARBA" id="ARBA00023242"/>
    </source>
</evidence>
<keyword evidence="13" id="KW-1185">Reference proteome</keyword>